<dbReference type="InterPro" id="IPR050659">
    <property type="entry name" value="Peptidase_M24B"/>
</dbReference>
<keyword evidence="1" id="KW-0645">Protease</keyword>
<dbReference type="Gene3D" id="3.90.230.10">
    <property type="entry name" value="Creatinase/methionine aminopeptidase superfamily"/>
    <property type="match status" value="1"/>
</dbReference>
<evidence type="ECO:0000256" key="3">
    <source>
        <dbReference type="ARBA" id="ARBA00022801"/>
    </source>
</evidence>
<dbReference type="GO" id="GO:0006508">
    <property type="term" value="P:proteolysis"/>
    <property type="evidence" value="ECO:0007669"/>
    <property type="project" value="UniProtKB-KW"/>
</dbReference>
<dbReference type="Pfam" id="PF00557">
    <property type="entry name" value="Peptidase_M24"/>
    <property type="match status" value="1"/>
</dbReference>
<dbReference type="GO" id="GO:0008237">
    <property type="term" value="F:metallopeptidase activity"/>
    <property type="evidence" value="ECO:0007669"/>
    <property type="project" value="UniProtKB-KW"/>
</dbReference>
<keyword evidence="2 5" id="KW-0479">Metal-binding</keyword>
<dbReference type="AlphaFoldDB" id="A0A6B2M2Z5"/>
<reference evidence="7 8" key="1">
    <citation type="submission" date="2020-02" db="EMBL/GenBank/DDBJ databases">
        <title>Albibacoteraceae fam. nov., the first described family within the subdivision 4 Verrucomicrobia.</title>
        <authorList>
            <person name="Xi F."/>
        </authorList>
    </citation>
    <scope>NUCLEOTIDE SEQUENCE [LARGE SCALE GENOMIC DNA]</scope>
    <source>
        <strain evidence="7 8">CK1056</strain>
    </source>
</reference>
<protein>
    <submittedName>
        <fullName evidence="7">Aminopeptidase P family protein</fullName>
    </submittedName>
</protein>
<evidence type="ECO:0000313" key="8">
    <source>
        <dbReference type="Proteomes" id="UP000478417"/>
    </source>
</evidence>
<keyword evidence="8" id="KW-1185">Reference proteome</keyword>
<dbReference type="PANTHER" id="PTHR46112">
    <property type="entry name" value="AMINOPEPTIDASE"/>
    <property type="match status" value="1"/>
</dbReference>
<dbReference type="SUPFAM" id="SSF55920">
    <property type="entry name" value="Creatinase/aminopeptidase"/>
    <property type="match status" value="1"/>
</dbReference>
<keyword evidence="3" id="KW-0378">Hydrolase</keyword>
<gene>
    <name evidence="7" type="ORF">G0Q06_08910</name>
</gene>
<evidence type="ECO:0000256" key="1">
    <source>
        <dbReference type="ARBA" id="ARBA00022670"/>
    </source>
</evidence>
<dbReference type="PANTHER" id="PTHR46112:SF2">
    <property type="entry name" value="XAA-PRO AMINOPEPTIDASE P-RELATED"/>
    <property type="match status" value="1"/>
</dbReference>
<dbReference type="InterPro" id="IPR036005">
    <property type="entry name" value="Creatinase/aminopeptidase-like"/>
</dbReference>
<feature type="domain" description="Peptidase M24" evidence="6">
    <location>
        <begin position="141"/>
        <end position="361"/>
    </location>
</feature>
<accession>A0A6B2M2Z5</accession>
<dbReference type="GO" id="GO:0004177">
    <property type="term" value="F:aminopeptidase activity"/>
    <property type="evidence" value="ECO:0007669"/>
    <property type="project" value="UniProtKB-KW"/>
</dbReference>
<dbReference type="PROSITE" id="PS00491">
    <property type="entry name" value="PROLINE_PEPTIDASE"/>
    <property type="match status" value="1"/>
</dbReference>
<comment type="similarity">
    <text evidence="5">Belongs to the peptidase M24B family.</text>
</comment>
<dbReference type="InterPro" id="IPR000994">
    <property type="entry name" value="Pept_M24"/>
</dbReference>
<keyword evidence="7" id="KW-0031">Aminopeptidase</keyword>
<comment type="caution">
    <text evidence="7">The sequence shown here is derived from an EMBL/GenBank/DDBJ whole genome shotgun (WGS) entry which is preliminary data.</text>
</comment>
<name>A0A6B2M2Z5_9BACT</name>
<evidence type="ECO:0000256" key="4">
    <source>
        <dbReference type="ARBA" id="ARBA00023049"/>
    </source>
</evidence>
<evidence type="ECO:0000313" key="7">
    <source>
        <dbReference type="EMBL" id="NDV62569.1"/>
    </source>
</evidence>
<evidence type="ECO:0000259" key="6">
    <source>
        <dbReference type="Pfam" id="PF00557"/>
    </source>
</evidence>
<dbReference type="InterPro" id="IPR001131">
    <property type="entry name" value="Peptidase_M24B_aminopep-P_CS"/>
</dbReference>
<evidence type="ECO:0000256" key="2">
    <source>
        <dbReference type="ARBA" id="ARBA00022723"/>
    </source>
</evidence>
<organism evidence="7 8">
    <name type="scientific">Oceanipulchritudo coccoides</name>
    <dbReference type="NCBI Taxonomy" id="2706888"/>
    <lineage>
        <taxon>Bacteria</taxon>
        <taxon>Pseudomonadati</taxon>
        <taxon>Verrucomicrobiota</taxon>
        <taxon>Opitutia</taxon>
        <taxon>Puniceicoccales</taxon>
        <taxon>Oceanipulchritudinaceae</taxon>
        <taxon>Oceanipulchritudo</taxon>
    </lineage>
</organism>
<dbReference type="EMBL" id="JAAGNX010000002">
    <property type="protein sequence ID" value="NDV62569.1"/>
    <property type="molecule type" value="Genomic_DNA"/>
</dbReference>
<sequence>MKSKRTKPASEVLLYADSESSADMLYFGEVFVPDPFIAFSCEGKRVAVVSQLEFGRVRAESRFDEVLSLEELARESDRKHGYPAGLILHLAKKFRIRRFRVAADFPCGLAFKLKEAGLKFDIEEGALFPERELKSDEEAKLIREGNMASSAGFRVVEKILRESEIRKGYLYHGGRRLTSEQVQEAIAVACLKRGAVAANTIVAGGDQACDPHCRGTGPLRANELIIVDIFPRVAKSGYHGDMTRTYLKGRATEAQKALYNTVFEAEQNSLAEHRSGKSASRIYKDVVKFFNEKGYTTRRDNGVPVGFIHGLGHGLGLAVHEPPRVNPSGSRLRKGQVITVEPGLYYPGLGGVRVEDVIRVTTGKPEMLSSHPYRWQIR</sequence>
<keyword evidence="4" id="KW-0482">Metalloprotease</keyword>
<proteinExistence type="inferred from homology"/>
<evidence type="ECO:0000256" key="5">
    <source>
        <dbReference type="RuleBase" id="RU000590"/>
    </source>
</evidence>
<dbReference type="Proteomes" id="UP000478417">
    <property type="component" value="Unassembled WGS sequence"/>
</dbReference>
<dbReference type="GO" id="GO:0046872">
    <property type="term" value="F:metal ion binding"/>
    <property type="evidence" value="ECO:0007669"/>
    <property type="project" value="UniProtKB-KW"/>
</dbReference>